<accession>A0A238XKT9</accession>
<dbReference type="Proteomes" id="UP000198405">
    <property type="component" value="Unassembled WGS sequence"/>
</dbReference>
<evidence type="ECO:0000313" key="2">
    <source>
        <dbReference type="Proteomes" id="UP000198405"/>
    </source>
</evidence>
<organism evidence="1 2">
    <name type="scientific">Desulfurobacterium atlanticum</name>
    <dbReference type="NCBI Taxonomy" id="240169"/>
    <lineage>
        <taxon>Bacteria</taxon>
        <taxon>Pseudomonadati</taxon>
        <taxon>Aquificota</taxon>
        <taxon>Aquificia</taxon>
        <taxon>Desulfurobacteriales</taxon>
        <taxon>Desulfurobacteriaceae</taxon>
        <taxon>Desulfurobacterium</taxon>
    </lineage>
</organism>
<dbReference type="RefSeq" id="WP_089322096.1">
    <property type="nucleotide sequence ID" value="NZ_FZOB01000001.1"/>
</dbReference>
<dbReference type="AlphaFoldDB" id="A0A238XKT9"/>
<keyword evidence="2" id="KW-1185">Reference proteome</keyword>
<dbReference type="EMBL" id="FZOB01000001">
    <property type="protein sequence ID" value="SNR59320.1"/>
    <property type="molecule type" value="Genomic_DNA"/>
</dbReference>
<sequence length="538" mass="58723">MKRKGFVIVATLGIIAVLTIAGGIATYTVMQRTGTGHRTKKSVAALRIAQSGIETALTYVKSNRLSQLEKVDNNTYKLIGNIKNGNYTVIIKKKNDGSYLLTSTGYLNGNSRIVEVTIEPEGGALRSFAAGEMLTICDFINVGAPGSREWENETIFWAGEGFGFCNDKISIDGTSWNIKFVVGPDGTITEEMRQRLAPLFQDANSAFIPKVEDLNIAFPEYECDINNVEKIDSVSIATGPGRISYSYPAVYIKDGTYVKLEDKNGDGKIVLCNDGGPISIETSISSTDINDASLVIKTTGDIEVNANIGSLSSGGGNSNSDSVNISFISEEGDIKINDQIHIYATDEKLVSIIAKEGDIYLNSELQLSGKSENYQTFIYAGDKIISELSAPGSGEGTYLFDISGYASADLDQKSSVVLISKNGIDMGDNNFINISGREWLDLLVWSDGDINAGKIKYVANSGDEIRYIGFLTQGNLTLGDMFFSGREKRNGLTYEEIVEWCNYTESVNSPLSNVICELKKLIEKEGFENLNIKNWKEY</sequence>
<evidence type="ECO:0000313" key="1">
    <source>
        <dbReference type="EMBL" id="SNR59320.1"/>
    </source>
</evidence>
<proteinExistence type="predicted"/>
<name>A0A238XKT9_9BACT</name>
<reference evidence="2" key="1">
    <citation type="submission" date="2017-06" db="EMBL/GenBank/DDBJ databases">
        <authorList>
            <person name="Varghese N."/>
            <person name="Submissions S."/>
        </authorList>
    </citation>
    <scope>NUCLEOTIDE SEQUENCE [LARGE SCALE GENOMIC DNA]</scope>
    <source>
        <strain evidence="2">DSM 15668</strain>
    </source>
</reference>
<gene>
    <name evidence="1" type="ORF">SAMN06265340_10159</name>
</gene>
<dbReference type="OrthoDB" id="9818418at2"/>
<protein>
    <submittedName>
        <fullName evidence="1">Uncharacterized protein</fullName>
    </submittedName>
</protein>